<dbReference type="InterPro" id="IPR059179">
    <property type="entry name" value="MLKL-like_MCAfunc"/>
</dbReference>
<comment type="caution">
    <text evidence="1">The sequence shown here is derived from an EMBL/GenBank/DDBJ whole genome shotgun (WGS) entry which is preliminary data.</text>
</comment>
<dbReference type="Gene3D" id="1.20.930.20">
    <property type="entry name" value="Adaptor protein Cbl, N-terminal domain"/>
    <property type="match status" value="1"/>
</dbReference>
<dbReference type="AlphaFoldDB" id="A0AAD7E9V1"/>
<organism evidence="1 2">
    <name type="scientific">Mycena albidolilacea</name>
    <dbReference type="NCBI Taxonomy" id="1033008"/>
    <lineage>
        <taxon>Eukaryota</taxon>
        <taxon>Fungi</taxon>
        <taxon>Dikarya</taxon>
        <taxon>Basidiomycota</taxon>
        <taxon>Agaricomycotina</taxon>
        <taxon>Agaricomycetes</taxon>
        <taxon>Agaricomycetidae</taxon>
        <taxon>Agaricales</taxon>
        <taxon>Marasmiineae</taxon>
        <taxon>Mycenaceae</taxon>
        <taxon>Mycena</taxon>
    </lineage>
</organism>
<proteinExistence type="predicted"/>
<gene>
    <name evidence="1" type="ORF">DFH08DRAFT_902401</name>
</gene>
<accession>A0AAD7E9V1</accession>
<dbReference type="Proteomes" id="UP001218218">
    <property type="component" value="Unassembled WGS sequence"/>
</dbReference>
<name>A0AAD7E9V1_9AGAR</name>
<dbReference type="InterPro" id="IPR036537">
    <property type="entry name" value="Adaptor_Cbl_N_dom_sf"/>
</dbReference>
<dbReference type="CDD" id="cd21037">
    <property type="entry name" value="MLKL_NTD"/>
    <property type="match status" value="1"/>
</dbReference>
<dbReference type="GO" id="GO:0007166">
    <property type="term" value="P:cell surface receptor signaling pathway"/>
    <property type="evidence" value="ECO:0007669"/>
    <property type="project" value="InterPro"/>
</dbReference>
<dbReference type="EMBL" id="JARIHO010000094">
    <property type="protein sequence ID" value="KAJ7306218.1"/>
    <property type="molecule type" value="Genomic_DNA"/>
</dbReference>
<evidence type="ECO:0000313" key="2">
    <source>
        <dbReference type="Proteomes" id="UP001218218"/>
    </source>
</evidence>
<reference evidence="1" key="1">
    <citation type="submission" date="2023-03" db="EMBL/GenBank/DDBJ databases">
        <title>Massive genome expansion in bonnet fungi (Mycena s.s.) driven by repeated elements and novel gene families across ecological guilds.</title>
        <authorList>
            <consortium name="Lawrence Berkeley National Laboratory"/>
            <person name="Harder C.B."/>
            <person name="Miyauchi S."/>
            <person name="Viragh M."/>
            <person name="Kuo A."/>
            <person name="Thoen E."/>
            <person name="Andreopoulos B."/>
            <person name="Lu D."/>
            <person name="Skrede I."/>
            <person name="Drula E."/>
            <person name="Henrissat B."/>
            <person name="Morin E."/>
            <person name="Kohler A."/>
            <person name="Barry K."/>
            <person name="LaButti K."/>
            <person name="Morin E."/>
            <person name="Salamov A."/>
            <person name="Lipzen A."/>
            <person name="Mereny Z."/>
            <person name="Hegedus B."/>
            <person name="Baldrian P."/>
            <person name="Stursova M."/>
            <person name="Weitz H."/>
            <person name="Taylor A."/>
            <person name="Grigoriev I.V."/>
            <person name="Nagy L.G."/>
            <person name="Martin F."/>
            <person name="Kauserud H."/>
        </authorList>
    </citation>
    <scope>NUCLEOTIDE SEQUENCE</scope>
    <source>
        <strain evidence="1">CBHHK002</strain>
    </source>
</reference>
<keyword evidence="2" id="KW-1185">Reference proteome</keyword>
<evidence type="ECO:0000313" key="1">
    <source>
        <dbReference type="EMBL" id="KAJ7306218.1"/>
    </source>
</evidence>
<sequence length="233" mass="26217">MHKISSVLVRSRKRIRSFVKGSYGRLKRGANAGANCQDLLWTSLTALRTCADACLPLKGAVGALVAIFEISERIAHSKKDARELGRHAVDVLKMLADATSNRDASSERMLASIVQFEKTLMEIQTEMDSLKARSTFWRLKHLNRNEGKFRSFNRRLDDASRAFMIGATARAEAGIYQVHTQILQTSAGFLAVRNKVMLLLRGIILMQTVFFCPSPVWRFRGAQLEFCAPLYLH</sequence>
<protein>
    <submittedName>
        <fullName evidence="1">Uncharacterized protein</fullName>
    </submittedName>
</protein>